<accession>X1RBA0</accession>
<sequence length="195" mass="22379">MTKQNKENREIIKALRQFAKKLHEWIKEHRYSKRCGWKTFEQTVDSVRDSILRATDGLEAAVRKMRLLNYLEHANLIKEAYQNVLDSVDAAKLQKEKPLSQQVVTLSFGLVEPKERVQELADTLEDVAQSLEERKLSNGKRKAAEQAEKGKLKPARQLKNRFSFNAGQVLFDDIDLGIRASAVVVLQMLVDKFGQ</sequence>
<feature type="non-terminal residue" evidence="1">
    <location>
        <position position="195"/>
    </location>
</feature>
<name>X1RBA0_9ZZZZ</name>
<gene>
    <name evidence="1" type="ORF">S12H4_10579</name>
</gene>
<evidence type="ECO:0000313" key="1">
    <source>
        <dbReference type="EMBL" id="GAI64306.1"/>
    </source>
</evidence>
<reference evidence="1" key="1">
    <citation type="journal article" date="2014" name="Front. Microbiol.">
        <title>High frequency of phylogenetically diverse reductive dehalogenase-homologous genes in deep subseafloor sedimentary metagenomes.</title>
        <authorList>
            <person name="Kawai M."/>
            <person name="Futagami T."/>
            <person name="Toyoda A."/>
            <person name="Takaki Y."/>
            <person name="Nishi S."/>
            <person name="Hori S."/>
            <person name="Arai W."/>
            <person name="Tsubouchi T."/>
            <person name="Morono Y."/>
            <person name="Uchiyama I."/>
            <person name="Ito T."/>
            <person name="Fujiyama A."/>
            <person name="Inagaki F."/>
            <person name="Takami H."/>
        </authorList>
    </citation>
    <scope>NUCLEOTIDE SEQUENCE</scope>
    <source>
        <strain evidence="1">Expedition CK06-06</strain>
    </source>
</reference>
<protein>
    <submittedName>
        <fullName evidence="1">Uncharacterized protein</fullName>
    </submittedName>
</protein>
<proteinExistence type="predicted"/>
<dbReference type="AlphaFoldDB" id="X1RBA0"/>
<dbReference type="EMBL" id="BARW01004551">
    <property type="protein sequence ID" value="GAI64306.1"/>
    <property type="molecule type" value="Genomic_DNA"/>
</dbReference>
<comment type="caution">
    <text evidence="1">The sequence shown here is derived from an EMBL/GenBank/DDBJ whole genome shotgun (WGS) entry which is preliminary data.</text>
</comment>
<organism evidence="1">
    <name type="scientific">marine sediment metagenome</name>
    <dbReference type="NCBI Taxonomy" id="412755"/>
    <lineage>
        <taxon>unclassified sequences</taxon>
        <taxon>metagenomes</taxon>
        <taxon>ecological metagenomes</taxon>
    </lineage>
</organism>